<evidence type="ECO:0000313" key="9">
    <source>
        <dbReference type="EMBL" id="AIQ11932.1"/>
    </source>
</evidence>
<feature type="transmembrane region" description="Helical" evidence="7">
    <location>
        <begin position="184"/>
        <end position="207"/>
    </location>
</feature>
<dbReference type="PANTHER" id="PTHR43744:SF12">
    <property type="entry name" value="ABC TRANSPORTER PERMEASE PROTEIN MG189-RELATED"/>
    <property type="match status" value="1"/>
</dbReference>
<keyword evidence="10" id="KW-1185">Reference proteome</keyword>
<dbReference type="eggNOG" id="COG0395">
    <property type="taxonomic scope" value="Bacteria"/>
</dbReference>
<dbReference type="GO" id="GO:0005886">
    <property type="term" value="C:plasma membrane"/>
    <property type="evidence" value="ECO:0007669"/>
    <property type="project" value="UniProtKB-SubCell"/>
</dbReference>
<comment type="subcellular location">
    <subcellularLocation>
        <location evidence="1 7">Cell membrane</location>
        <topology evidence="1 7">Multi-pass membrane protein</topology>
    </subcellularLocation>
</comment>
<evidence type="ECO:0000256" key="2">
    <source>
        <dbReference type="ARBA" id="ARBA00022448"/>
    </source>
</evidence>
<keyword evidence="9" id="KW-0067">ATP-binding</keyword>
<accession>A0A089HLJ2</accession>
<feature type="transmembrane region" description="Helical" evidence="7">
    <location>
        <begin position="12"/>
        <end position="33"/>
    </location>
</feature>
<feature type="transmembrane region" description="Helical" evidence="7">
    <location>
        <begin position="238"/>
        <end position="263"/>
    </location>
</feature>
<dbReference type="PANTHER" id="PTHR43744">
    <property type="entry name" value="ABC TRANSPORTER PERMEASE PROTEIN MG189-RELATED-RELATED"/>
    <property type="match status" value="1"/>
</dbReference>
<dbReference type="InterPro" id="IPR035906">
    <property type="entry name" value="MetI-like_sf"/>
</dbReference>
<dbReference type="CDD" id="cd06261">
    <property type="entry name" value="TM_PBP2"/>
    <property type="match status" value="1"/>
</dbReference>
<evidence type="ECO:0000256" key="4">
    <source>
        <dbReference type="ARBA" id="ARBA00022692"/>
    </source>
</evidence>
<keyword evidence="9" id="KW-0547">Nucleotide-binding</keyword>
<dbReference type="KEGG" id="pdu:PDUR_08280"/>
<dbReference type="PROSITE" id="PS50928">
    <property type="entry name" value="ABC_TM1"/>
    <property type="match status" value="1"/>
</dbReference>
<reference evidence="9 10" key="1">
    <citation type="submission" date="2014-08" db="EMBL/GenBank/DDBJ databases">
        <title>Comparative genomics of the Paenibacillus odorifer group.</title>
        <authorList>
            <person name="den Bakker H.C."/>
            <person name="Tsai Y.-C."/>
            <person name="Martin N."/>
            <person name="Korlach J."/>
            <person name="Wiedmann M."/>
        </authorList>
    </citation>
    <scope>NUCLEOTIDE SEQUENCE [LARGE SCALE GENOMIC DNA]</scope>
    <source>
        <strain evidence="9 10">DSM 1735</strain>
    </source>
</reference>
<evidence type="ECO:0000256" key="3">
    <source>
        <dbReference type="ARBA" id="ARBA00022475"/>
    </source>
</evidence>
<keyword evidence="3" id="KW-1003">Cell membrane</keyword>
<evidence type="ECO:0000313" key="10">
    <source>
        <dbReference type="Proteomes" id="UP000029409"/>
    </source>
</evidence>
<dbReference type="EMBL" id="CP009288">
    <property type="protein sequence ID" value="AIQ11932.1"/>
    <property type="molecule type" value="Genomic_DNA"/>
</dbReference>
<dbReference type="AlphaFoldDB" id="A0A089HLJ2"/>
<evidence type="ECO:0000256" key="5">
    <source>
        <dbReference type="ARBA" id="ARBA00022989"/>
    </source>
</evidence>
<feature type="transmembrane region" description="Helical" evidence="7">
    <location>
        <begin position="111"/>
        <end position="131"/>
    </location>
</feature>
<sequence length="278" mass="31358">MTIRKIKLGPIVLTALFGALSFFFLLPLVWMMSAAAKTEKEVWTFPIQWIPKDWHFAENFRTVWMGDVSFGLFYMNSVKIALISTLATLIVSAMAGYALSKLKFTGRGLVFSAMMAFMMIPEQATLVPRYIMIKEMGLYDTHAALILMGMFSSYFTFLLRQFMIGVHNDLLEAAELDGAGFYRIFWSVMLPLSRPILATVGIIKFIWTWNDYQGPLIMLNSTNLYTIPLGMQFFKEEFGTTISVMMMASLAAIIPLLVLFLILQKQVIQGISIGGVKG</sequence>
<keyword evidence="6 7" id="KW-0472">Membrane</keyword>
<feature type="domain" description="ABC transmembrane type-1" evidence="8">
    <location>
        <begin position="74"/>
        <end position="263"/>
    </location>
</feature>
<keyword evidence="2 7" id="KW-0813">Transport</keyword>
<dbReference type="OrthoDB" id="9771544at2"/>
<proteinExistence type="inferred from homology"/>
<feature type="transmembrane region" description="Helical" evidence="7">
    <location>
        <begin position="80"/>
        <end position="99"/>
    </location>
</feature>
<name>A0A089HLJ2_PAEDU</name>
<gene>
    <name evidence="9" type="ORF">PDUR_08280</name>
</gene>
<keyword evidence="4 7" id="KW-0812">Transmembrane</keyword>
<organism evidence="9 10">
    <name type="scientific">Paenibacillus durus</name>
    <name type="common">Paenibacillus azotofixans</name>
    <dbReference type="NCBI Taxonomy" id="44251"/>
    <lineage>
        <taxon>Bacteria</taxon>
        <taxon>Bacillati</taxon>
        <taxon>Bacillota</taxon>
        <taxon>Bacilli</taxon>
        <taxon>Bacillales</taxon>
        <taxon>Paenibacillaceae</taxon>
        <taxon>Paenibacillus</taxon>
    </lineage>
</organism>
<dbReference type="Gene3D" id="1.10.3720.10">
    <property type="entry name" value="MetI-like"/>
    <property type="match status" value="1"/>
</dbReference>
<keyword evidence="5 7" id="KW-1133">Transmembrane helix</keyword>
<evidence type="ECO:0000256" key="6">
    <source>
        <dbReference type="ARBA" id="ARBA00023136"/>
    </source>
</evidence>
<evidence type="ECO:0000259" key="8">
    <source>
        <dbReference type="PROSITE" id="PS50928"/>
    </source>
</evidence>
<dbReference type="GO" id="GO:0005524">
    <property type="term" value="F:ATP binding"/>
    <property type="evidence" value="ECO:0007669"/>
    <property type="project" value="UniProtKB-KW"/>
</dbReference>
<dbReference type="Pfam" id="PF00528">
    <property type="entry name" value="BPD_transp_1"/>
    <property type="match status" value="1"/>
</dbReference>
<dbReference type="Proteomes" id="UP000029409">
    <property type="component" value="Chromosome"/>
</dbReference>
<dbReference type="SUPFAM" id="SSF161098">
    <property type="entry name" value="MetI-like"/>
    <property type="match status" value="1"/>
</dbReference>
<protein>
    <submittedName>
        <fullName evidence="9">Sugar ABC transporter ATP-binding protein</fullName>
    </submittedName>
</protein>
<feature type="transmembrane region" description="Helical" evidence="7">
    <location>
        <begin position="143"/>
        <end position="163"/>
    </location>
</feature>
<comment type="similarity">
    <text evidence="7">Belongs to the binding-protein-dependent transport system permease family.</text>
</comment>
<evidence type="ECO:0000256" key="1">
    <source>
        <dbReference type="ARBA" id="ARBA00004651"/>
    </source>
</evidence>
<dbReference type="RefSeq" id="WP_042205805.1">
    <property type="nucleotide sequence ID" value="NZ_CP009288.1"/>
</dbReference>
<dbReference type="STRING" id="44251.PDUR_08280"/>
<dbReference type="GO" id="GO:0055085">
    <property type="term" value="P:transmembrane transport"/>
    <property type="evidence" value="ECO:0007669"/>
    <property type="project" value="InterPro"/>
</dbReference>
<dbReference type="InterPro" id="IPR000515">
    <property type="entry name" value="MetI-like"/>
</dbReference>
<evidence type="ECO:0000256" key="7">
    <source>
        <dbReference type="RuleBase" id="RU363032"/>
    </source>
</evidence>